<dbReference type="RefSeq" id="WP_122189875.1">
    <property type="nucleotide sequence ID" value="NZ_RFFH01000009.1"/>
</dbReference>
<protein>
    <submittedName>
        <fullName evidence="2">Uncharacterized protein</fullName>
    </submittedName>
</protein>
<keyword evidence="1" id="KW-1133">Transmembrane helix</keyword>
<keyword evidence="1" id="KW-0472">Membrane</keyword>
<feature type="transmembrane region" description="Helical" evidence="1">
    <location>
        <begin position="70"/>
        <end position="90"/>
    </location>
</feature>
<dbReference type="Proteomes" id="UP000279275">
    <property type="component" value="Unassembled WGS sequence"/>
</dbReference>
<gene>
    <name evidence="2" type="ORF">EBN03_21500</name>
</gene>
<dbReference type="EMBL" id="RFFH01000009">
    <property type="protein sequence ID" value="RMI30637.1"/>
    <property type="molecule type" value="Genomic_DNA"/>
</dbReference>
<evidence type="ECO:0000256" key="1">
    <source>
        <dbReference type="SAM" id="Phobius"/>
    </source>
</evidence>
<organism evidence="2 3">
    <name type="scientific">Nocardia stercoris</name>
    <dbReference type="NCBI Taxonomy" id="2483361"/>
    <lineage>
        <taxon>Bacteria</taxon>
        <taxon>Bacillati</taxon>
        <taxon>Actinomycetota</taxon>
        <taxon>Actinomycetes</taxon>
        <taxon>Mycobacteriales</taxon>
        <taxon>Nocardiaceae</taxon>
        <taxon>Nocardia</taxon>
    </lineage>
</organism>
<comment type="caution">
    <text evidence="2">The sequence shown here is derived from an EMBL/GenBank/DDBJ whole genome shotgun (WGS) entry which is preliminary data.</text>
</comment>
<evidence type="ECO:0000313" key="3">
    <source>
        <dbReference type="Proteomes" id="UP000279275"/>
    </source>
</evidence>
<feature type="transmembrane region" description="Helical" evidence="1">
    <location>
        <begin position="96"/>
        <end position="118"/>
    </location>
</feature>
<evidence type="ECO:0000313" key="2">
    <source>
        <dbReference type="EMBL" id="RMI30637.1"/>
    </source>
</evidence>
<proteinExistence type="predicted"/>
<dbReference type="AlphaFoldDB" id="A0A3M2KYS8"/>
<dbReference type="OrthoDB" id="4553305at2"/>
<name>A0A3M2KYS8_9NOCA</name>
<sequence length="130" mass="13550">MTARTWRSLLRAATTLVTLDLFAQAMFAGRFMAGSYDALDAHRVNAMLAAAGMLLAAVCFAAARRYAGVPAWWVVVAALLAVAAGAQIALGFRMALAAHIPLGVALVAGQLALTVQVWRAAANPIAMVAR</sequence>
<accession>A0A3M2KYS8</accession>
<feature type="transmembrane region" description="Helical" evidence="1">
    <location>
        <begin position="44"/>
        <end position="63"/>
    </location>
</feature>
<keyword evidence="1" id="KW-0812">Transmembrane</keyword>
<reference evidence="2 3" key="1">
    <citation type="submission" date="2018-10" db="EMBL/GenBank/DDBJ databases">
        <title>Isolation from cow dung.</title>
        <authorList>
            <person name="Ling L."/>
        </authorList>
    </citation>
    <scope>NUCLEOTIDE SEQUENCE [LARGE SCALE GENOMIC DNA]</scope>
    <source>
        <strain evidence="2 3">NEAU-LL90</strain>
    </source>
</reference>
<feature type="transmembrane region" description="Helical" evidence="1">
    <location>
        <begin position="12"/>
        <end position="32"/>
    </location>
</feature>
<keyword evidence="3" id="KW-1185">Reference proteome</keyword>